<dbReference type="GO" id="GO:0016491">
    <property type="term" value="F:oxidoreductase activity"/>
    <property type="evidence" value="ECO:0007669"/>
    <property type="project" value="UniProtKB-KW"/>
</dbReference>
<sequence length="343" mass="36961">MEKMRAVVQHAAFDFRVELVDKPVPGPLEAVIQIEASGICAGDRIMYEGKAPWGIHDGEIPGHEYVGVITQTGEGFTEKYGLDLGDRCLAEVQIPCGECYCCRGGFYNLCDNPNGFLGGGWAEYMLLRCGAIIHRVPKNIDKLCAATIEPLSCGAYAVERAGVGMADTVVVAGMGIIGLAALQFAKLHTPYRLIALSATDASLAIARSFGVDAAINVLTENAPERIRELTGGVGCDVFIECSGVASSVSIGLDALKKRGRLAVYGVYTRNGDLNLNEISQNKELTLIGGHLSPNTMPYVIRCLEQGLVDPRPMITEVFKLDQFDEAINIRRKNPDSIKTLLVP</sequence>
<keyword evidence="1 4" id="KW-0560">Oxidoreductase</keyword>
<dbReference type="PANTHER" id="PTHR43401:SF2">
    <property type="entry name" value="L-THREONINE 3-DEHYDROGENASE"/>
    <property type="match status" value="1"/>
</dbReference>
<name>A0A644XLR0_9ZZZZ</name>
<reference evidence="4" key="1">
    <citation type="submission" date="2019-08" db="EMBL/GenBank/DDBJ databases">
        <authorList>
            <person name="Kucharzyk K."/>
            <person name="Murdoch R.W."/>
            <person name="Higgins S."/>
            <person name="Loffler F."/>
        </authorList>
    </citation>
    <scope>NUCLEOTIDE SEQUENCE</scope>
</reference>
<dbReference type="Gene3D" id="3.90.180.10">
    <property type="entry name" value="Medium-chain alcohol dehydrogenases, catalytic domain"/>
    <property type="match status" value="1"/>
</dbReference>
<dbReference type="SUPFAM" id="SSF50129">
    <property type="entry name" value="GroES-like"/>
    <property type="match status" value="1"/>
</dbReference>
<dbReference type="AlphaFoldDB" id="A0A644XLR0"/>
<feature type="domain" description="Alcohol dehydrogenase-like C-terminal" evidence="2">
    <location>
        <begin position="177"/>
        <end position="303"/>
    </location>
</feature>
<dbReference type="Gene3D" id="3.40.50.720">
    <property type="entry name" value="NAD(P)-binding Rossmann-like Domain"/>
    <property type="match status" value="1"/>
</dbReference>
<dbReference type="Pfam" id="PF00107">
    <property type="entry name" value="ADH_zinc_N"/>
    <property type="match status" value="1"/>
</dbReference>
<feature type="domain" description="Alcohol dehydrogenase-like N-terminal" evidence="3">
    <location>
        <begin position="27"/>
        <end position="131"/>
    </location>
</feature>
<evidence type="ECO:0000259" key="2">
    <source>
        <dbReference type="Pfam" id="PF00107"/>
    </source>
</evidence>
<dbReference type="InterPro" id="IPR013149">
    <property type="entry name" value="ADH-like_C"/>
</dbReference>
<dbReference type="InterPro" id="IPR013154">
    <property type="entry name" value="ADH-like_N"/>
</dbReference>
<gene>
    <name evidence="4" type="primary">eltD</name>
    <name evidence="4" type="ORF">SDC9_63527</name>
</gene>
<organism evidence="4">
    <name type="scientific">bioreactor metagenome</name>
    <dbReference type="NCBI Taxonomy" id="1076179"/>
    <lineage>
        <taxon>unclassified sequences</taxon>
        <taxon>metagenomes</taxon>
        <taxon>ecological metagenomes</taxon>
    </lineage>
</organism>
<proteinExistence type="predicted"/>
<dbReference type="PANTHER" id="PTHR43401">
    <property type="entry name" value="L-THREONINE 3-DEHYDROGENASE"/>
    <property type="match status" value="1"/>
</dbReference>
<dbReference type="EMBL" id="VSSQ01002741">
    <property type="protein sequence ID" value="MPM17142.1"/>
    <property type="molecule type" value="Genomic_DNA"/>
</dbReference>
<accession>A0A644XLR0</accession>
<dbReference type="InterPro" id="IPR036291">
    <property type="entry name" value="NAD(P)-bd_dom_sf"/>
</dbReference>
<protein>
    <submittedName>
        <fullName evidence="4">Erythritol/L-threitol dehydrogenase</fullName>
        <ecNumber evidence="4">1.1.1.-</ecNumber>
    </submittedName>
</protein>
<dbReference type="Pfam" id="PF08240">
    <property type="entry name" value="ADH_N"/>
    <property type="match status" value="1"/>
</dbReference>
<evidence type="ECO:0000259" key="3">
    <source>
        <dbReference type="Pfam" id="PF08240"/>
    </source>
</evidence>
<dbReference type="InterPro" id="IPR011032">
    <property type="entry name" value="GroES-like_sf"/>
</dbReference>
<dbReference type="SUPFAM" id="SSF51735">
    <property type="entry name" value="NAD(P)-binding Rossmann-fold domains"/>
    <property type="match status" value="1"/>
</dbReference>
<dbReference type="InterPro" id="IPR050129">
    <property type="entry name" value="Zn_alcohol_dh"/>
</dbReference>
<evidence type="ECO:0000256" key="1">
    <source>
        <dbReference type="ARBA" id="ARBA00023002"/>
    </source>
</evidence>
<evidence type="ECO:0000313" key="4">
    <source>
        <dbReference type="EMBL" id="MPM17142.1"/>
    </source>
</evidence>
<comment type="caution">
    <text evidence="4">The sequence shown here is derived from an EMBL/GenBank/DDBJ whole genome shotgun (WGS) entry which is preliminary data.</text>
</comment>
<dbReference type="EC" id="1.1.1.-" evidence="4"/>